<dbReference type="InterPro" id="IPR016156">
    <property type="entry name" value="FAD/NAD-linked_Rdtase_dimer_sf"/>
</dbReference>
<evidence type="ECO:0000313" key="6">
    <source>
        <dbReference type="EMBL" id="CQR56041.1"/>
    </source>
</evidence>
<dbReference type="AlphaFoldDB" id="A0A0E4HAU3"/>
<dbReference type="RefSeq" id="WP_046503931.1">
    <property type="nucleotide sequence ID" value="NZ_LN831776.1"/>
</dbReference>
<dbReference type="InterPro" id="IPR041575">
    <property type="entry name" value="Rubredoxin_C"/>
</dbReference>
<evidence type="ECO:0000259" key="5">
    <source>
        <dbReference type="Pfam" id="PF18267"/>
    </source>
</evidence>
<dbReference type="HOGENOM" id="CLU_003291_4_4_9"/>
<dbReference type="Proteomes" id="UP000033163">
    <property type="component" value="Chromosome I"/>
</dbReference>
<dbReference type="InterPro" id="IPR023753">
    <property type="entry name" value="FAD/NAD-binding_dom"/>
</dbReference>
<evidence type="ECO:0000256" key="1">
    <source>
        <dbReference type="ARBA" id="ARBA00001974"/>
    </source>
</evidence>
<dbReference type="InterPro" id="IPR050260">
    <property type="entry name" value="FAD-bd_OxRdtase"/>
</dbReference>
<dbReference type="KEGG" id="pri:PRIO_3638"/>
<evidence type="ECO:0000256" key="3">
    <source>
        <dbReference type="ARBA" id="ARBA00022827"/>
    </source>
</evidence>
<keyword evidence="2" id="KW-0285">Flavoprotein</keyword>
<dbReference type="Gene3D" id="3.50.50.60">
    <property type="entry name" value="FAD/NAD(P)-binding domain"/>
    <property type="match status" value="2"/>
</dbReference>
<name>A0A0E4HAU3_9BACL</name>
<dbReference type="PATRIC" id="fig|1073571.4.peg.3890"/>
<dbReference type="Pfam" id="PF18267">
    <property type="entry name" value="Rubredoxin_C"/>
    <property type="match status" value="1"/>
</dbReference>
<dbReference type="SUPFAM" id="SSF51905">
    <property type="entry name" value="FAD/NAD(P)-binding domain"/>
    <property type="match status" value="1"/>
</dbReference>
<sequence>MSKHYVIVGSGVAAVHAAKAIRDQDPDTEISIFGEEAHLPYNRIKLTKGLFTDLHSDKVLIKKEKWYKDNRITVHTSTRVTHVNTDRRQVETADGRQIAYHKLLLCMGARNRALPVEGAELKNVHTLRDLQDADRLKASLESGNRIVVIGGGVQGLETAWALHEAGYEVTVVEAAPRLMIRQLDETSSQMLKETLEQAGVKVILHSGVTSITGEEAVTGVTLDDETTVACDHVVYSIGIVPNTTLVKDTPIDTRSGIIVNPNMETSAPHVYAAGDIAEMNGQVEGLWGGAMEQGRVAGNNMAASEPAAYRKAVPVTFFNAFGISLFSIGMTVESQCDLSVSAQENGIYTQIFVKDHTITGAISWEGAAASLVYKSAIETGCSLEGIDLSRSLSAIMSEVQTRLPN</sequence>
<evidence type="ECO:0000259" key="4">
    <source>
        <dbReference type="Pfam" id="PF07992"/>
    </source>
</evidence>
<comment type="cofactor">
    <cofactor evidence="1">
        <name>FAD</name>
        <dbReference type="ChEBI" id="CHEBI:57692"/>
    </cofactor>
</comment>
<accession>A0A0E4HAU3</accession>
<protein>
    <submittedName>
        <fullName evidence="6">Rubredoxin-NAD(+) reductase</fullName>
    </submittedName>
</protein>
<reference evidence="7" key="1">
    <citation type="submission" date="2015-03" db="EMBL/GenBank/DDBJ databases">
        <authorList>
            <person name="Wibberg D."/>
        </authorList>
    </citation>
    <scope>NUCLEOTIDE SEQUENCE [LARGE SCALE GENOMIC DNA]</scope>
</reference>
<dbReference type="PRINTS" id="PR00368">
    <property type="entry name" value="FADPNR"/>
</dbReference>
<dbReference type="Gene3D" id="3.30.390.30">
    <property type="match status" value="1"/>
</dbReference>
<organism evidence="6 7">
    <name type="scientific">Paenibacillus riograndensis SBR5</name>
    <dbReference type="NCBI Taxonomy" id="1073571"/>
    <lineage>
        <taxon>Bacteria</taxon>
        <taxon>Bacillati</taxon>
        <taxon>Bacillota</taxon>
        <taxon>Bacilli</taxon>
        <taxon>Bacillales</taxon>
        <taxon>Paenibacillaceae</taxon>
        <taxon>Paenibacillus</taxon>
        <taxon>Paenibacillus sonchi group</taxon>
    </lineage>
</organism>
<dbReference type="PANTHER" id="PTHR43429">
    <property type="entry name" value="PYRIDINE NUCLEOTIDE-DISULFIDE OXIDOREDUCTASE DOMAIN-CONTAINING"/>
    <property type="match status" value="1"/>
</dbReference>
<evidence type="ECO:0000313" key="7">
    <source>
        <dbReference type="Proteomes" id="UP000033163"/>
    </source>
</evidence>
<dbReference type="PRINTS" id="PR00411">
    <property type="entry name" value="PNDRDTASEI"/>
</dbReference>
<feature type="domain" description="NADH-rubredoxin oxidoreductase C-terminal" evidence="5">
    <location>
        <begin position="314"/>
        <end position="379"/>
    </location>
</feature>
<gene>
    <name evidence="6" type="ORF">PRIO_3638</name>
</gene>
<dbReference type="GO" id="GO:0016491">
    <property type="term" value="F:oxidoreductase activity"/>
    <property type="evidence" value="ECO:0007669"/>
    <property type="project" value="InterPro"/>
</dbReference>
<dbReference type="STRING" id="483937.AMQ84_09245"/>
<dbReference type="InterPro" id="IPR036188">
    <property type="entry name" value="FAD/NAD-bd_sf"/>
</dbReference>
<dbReference type="PANTHER" id="PTHR43429:SF3">
    <property type="entry name" value="NITRITE REDUCTASE [NAD(P)H]"/>
    <property type="match status" value="1"/>
</dbReference>
<proteinExistence type="predicted"/>
<dbReference type="Pfam" id="PF07992">
    <property type="entry name" value="Pyr_redox_2"/>
    <property type="match status" value="1"/>
</dbReference>
<keyword evidence="3" id="KW-0274">FAD</keyword>
<dbReference type="EMBL" id="LN831776">
    <property type="protein sequence ID" value="CQR56041.1"/>
    <property type="molecule type" value="Genomic_DNA"/>
</dbReference>
<feature type="domain" description="FAD/NAD(P)-binding" evidence="4">
    <location>
        <begin position="4"/>
        <end position="294"/>
    </location>
</feature>
<evidence type="ECO:0000256" key="2">
    <source>
        <dbReference type="ARBA" id="ARBA00022630"/>
    </source>
</evidence>